<feature type="region of interest" description="Disordered" evidence="1">
    <location>
        <begin position="17"/>
        <end position="43"/>
    </location>
</feature>
<dbReference type="Proteomes" id="UP001372338">
    <property type="component" value="Unassembled WGS sequence"/>
</dbReference>
<dbReference type="EMBL" id="JAYWIO010000005">
    <property type="protein sequence ID" value="KAK7260517.1"/>
    <property type="molecule type" value="Genomic_DNA"/>
</dbReference>
<organism evidence="2 3">
    <name type="scientific">Crotalaria pallida</name>
    <name type="common">Smooth rattlebox</name>
    <name type="synonym">Crotalaria striata</name>
    <dbReference type="NCBI Taxonomy" id="3830"/>
    <lineage>
        <taxon>Eukaryota</taxon>
        <taxon>Viridiplantae</taxon>
        <taxon>Streptophyta</taxon>
        <taxon>Embryophyta</taxon>
        <taxon>Tracheophyta</taxon>
        <taxon>Spermatophyta</taxon>
        <taxon>Magnoliopsida</taxon>
        <taxon>eudicotyledons</taxon>
        <taxon>Gunneridae</taxon>
        <taxon>Pentapetalae</taxon>
        <taxon>rosids</taxon>
        <taxon>fabids</taxon>
        <taxon>Fabales</taxon>
        <taxon>Fabaceae</taxon>
        <taxon>Papilionoideae</taxon>
        <taxon>50 kb inversion clade</taxon>
        <taxon>genistoids sensu lato</taxon>
        <taxon>core genistoids</taxon>
        <taxon>Crotalarieae</taxon>
        <taxon>Crotalaria</taxon>
    </lineage>
</organism>
<reference evidence="2 3" key="1">
    <citation type="submission" date="2024-01" db="EMBL/GenBank/DDBJ databases">
        <title>The genomes of 5 underutilized Papilionoideae crops provide insights into root nodulation and disease resistanc.</title>
        <authorList>
            <person name="Yuan L."/>
        </authorList>
    </citation>
    <scope>NUCLEOTIDE SEQUENCE [LARGE SCALE GENOMIC DNA]</scope>
    <source>
        <strain evidence="2">ZHUSHIDOU_FW_LH</strain>
        <tissue evidence="2">Leaf</tissue>
    </source>
</reference>
<name>A0AAN9ENI6_CROPI</name>
<evidence type="ECO:0000313" key="2">
    <source>
        <dbReference type="EMBL" id="KAK7260517.1"/>
    </source>
</evidence>
<sequence length="160" mass="17344">MTSYGDGFICLGSAENAGDSQSGPAGPCLESKSFPGQKTSPLRKIRTSAGSHIGPCLVSKASNGSSQQNTIPILQYKKNRKPITHSRVRKRKDLATLGMKTFINFLLHKKRKSKKHKKIRSVSSFLLPTDSGVAVGNLRFWAKKAACEAENLMKLAIEAG</sequence>
<accession>A0AAN9ENI6</accession>
<evidence type="ECO:0000256" key="1">
    <source>
        <dbReference type="SAM" id="MobiDB-lite"/>
    </source>
</evidence>
<comment type="caution">
    <text evidence="2">The sequence shown here is derived from an EMBL/GenBank/DDBJ whole genome shotgun (WGS) entry which is preliminary data.</text>
</comment>
<evidence type="ECO:0000313" key="3">
    <source>
        <dbReference type="Proteomes" id="UP001372338"/>
    </source>
</evidence>
<proteinExistence type="predicted"/>
<dbReference type="AlphaFoldDB" id="A0AAN9ENI6"/>
<protein>
    <submittedName>
        <fullName evidence="2">Uncharacterized protein</fullName>
    </submittedName>
</protein>
<gene>
    <name evidence="2" type="ORF">RIF29_26617</name>
</gene>
<keyword evidence="3" id="KW-1185">Reference proteome</keyword>